<reference evidence="1" key="1">
    <citation type="submission" date="2020-05" db="EMBL/GenBank/DDBJ databases">
        <title>Chitinophaga laudate sp. nov., isolated from a tropical peat swamp.</title>
        <authorList>
            <person name="Goh C.B.S."/>
            <person name="Lee M.S."/>
            <person name="Parimannan S."/>
            <person name="Pasbakhsh P."/>
            <person name="Yule C.M."/>
            <person name="Rajandas H."/>
            <person name="Loke S."/>
            <person name="Croft L."/>
            <person name="Tan J.B.L."/>
        </authorList>
    </citation>
    <scope>NUCLEOTIDE SEQUENCE</scope>
    <source>
        <strain evidence="1">Mgbs1</strain>
    </source>
</reference>
<evidence type="ECO:0000313" key="2">
    <source>
        <dbReference type="Proteomes" id="UP000281028"/>
    </source>
</evidence>
<comment type="caution">
    <text evidence="1">The sequence shown here is derived from an EMBL/GenBank/DDBJ whole genome shotgun (WGS) entry which is preliminary data.</text>
</comment>
<organism evidence="1 2">
    <name type="scientific">Chitinophaga solisilvae</name>
    <dbReference type="NCBI Taxonomy" id="1233460"/>
    <lineage>
        <taxon>Bacteria</taxon>
        <taxon>Pseudomonadati</taxon>
        <taxon>Bacteroidota</taxon>
        <taxon>Chitinophagia</taxon>
        <taxon>Chitinophagales</taxon>
        <taxon>Chitinophagaceae</taxon>
        <taxon>Chitinophaga</taxon>
    </lineage>
</organism>
<proteinExistence type="predicted"/>
<keyword evidence="2" id="KW-1185">Reference proteome</keyword>
<protein>
    <submittedName>
        <fullName evidence="1">Uncharacterized protein</fullName>
    </submittedName>
</protein>
<dbReference type="RefSeq" id="WP_127034165.1">
    <property type="nucleotide sequence ID" value="NZ_JAABOK010000002.1"/>
</dbReference>
<accession>A0A3S1B517</accession>
<name>A0A3S1B517_9BACT</name>
<evidence type="ECO:0000313" key="1">
    <source>
        <dbReference type="EMBL" id="NSL88309.1"/>
    </source>
</evidence>
<dbReference type="AlphaFoldDB" id="A0A3S1B517"/>
<dbReference type="Proteomes" id="UP000281028">
    <property type="component" value="Unassembled WGS sequence"/>
</dbReference>
<gene>
    <name evidence="1" type="ORF">ECE50_015825</name>
</gene>
<dbReference type="EMBL" id="RIAR02000001">
    <property type="protein sequence ID" value="NSL88309.1"/>
    <property type="molecule type" value="Genomic_DNA"/>
</dbReference>
<sequence length="98" mass="11615">MKKRLPELLVIYLIYYLTLLLYIYLNHGSILRSISSVVIWLIPFIVIVPVQFIAFLLDVVWPQNTDRIDKRIYRITHLIVYLLIFLLVMMPLLLAGDK</sequence>